<protein>
    <submittedName>
        <fullName evidence="5">FAD-dependent oxidoreductase</fullName>
    </submittedName>
</protein>
<dbReference type="RefSeq" id="WP_167935480.1">
    <property type="nucleotide sequence ID" value="NZ_JAAVJB010000332.1"/>
</dbReference>
<keyword evidence="2" id="KW-0285">Flavoprotein</keyword>
<dbReference type="Pfam" id="PF01494">
    <property type="entry name" value="FAD_binding_3"/>
    <property type="match status" value="1"/>
</dbReference>
<dbReference type="Pfam" id="PF21274">
    <property type="entry name" value="Rng_hyd_C"/>
    <property type="match status" value="1"/>
</dbReference>
<dbReference type="Proteomes" id="UP000746503">
    <property type="component" value="Unassembled WGS sequence"/>
</dbReference>
<evidence type="ECO:0000256" key="2">
    <source>
        <dbReference type="ARBA" id="ARBA00022630"/>
    </source>
</evidence>
<name>A0ABX1ARQ7_9ACTN</name>
<dbReference type="PANTHER" id="PTHR43004:SF19">
    <property type="entry name" value="BINDING MONOOXYGENASE, PUTATIVE (JCVI)-RELATED"/>
    <property type="match status" value="1"/>
</dbReference>
<organism evidence="5 6">
    <name type="scientific">Streptomyces spiramenti</name>
    <dbReference type="NCBI Taxonomy" id="2720606"/>
    <lineage>
        <taxon>Bacteria</taxon>
        <taxon>Bacillati</taxon>
        <taxon>Actinomycetota</taxon>
        <taxon>Actinomycetes</taxon>
        <taxon>Kitasatosporales</taxon>
        <taxon>Streptomycetaceae</taxon>
        <taxon>Streptomyces</taxon>
    </lineage>
</organism>
<dbReference type="InterPro" id="IPR002938">
    <property type="entry name" value="FAD-bd"/>
</dbReference>
<keyword evidence="6" id="KW-1185">Reference proteome</keyword>
<dbReference type="Gene3D" id="3.40.30.120">
    <property type="match status" value="1"/>
</dbReference>
<sequence>MSGTAGTRTRHHATEVAVVGAGPTGLLLAGDLAVAGHRVTLVERRAPGLSPLTRAFGVHARTLELLDARGIADDLVATGAALTEVRLFGGVTVRLDRPDSRFGFLLVTPQFQVEALLARRARAAGVRCMPSTEVSGLAQDGGGVTLRLRRAPGADPATTPAVRTVRARYVVGTDGHRSTIRRALGQPFPGVSVLRSMVVADVRLLEDPGEGALTVRGVRGAVAFLAPFGDGYHRVFAWSAEEREPGAPVDLADVRDTVWRAHGTDYGMYDARWLSRFHCDERQVPQYRTGRVFLAGDAAHIHSPAGGQGMNTGLQDAVNLGWKLAAALDGVPGAEEVLDSYHDERHPVGAAVVRSSGAILRLATAESAVDLLRRTVATGLLGGLPPLRRRIAGRLSGLDIRYPAPPGAHRLVGRRAVDVPLRGGGRLYESLRAGRHVLVTPESVAAPAHPGVGVAGAIHEHWADPERRDQWLVRPDAYLAWAADTAAARPPLAPAAQLTA</sequence>
<feature type="domain" description="FAD-binding" evidence="4">
    <location>
        <begin position="14"/>
        <end position="355"/>
    </location>
</feature>
<dbReference type="InterPro" id="IPR050641">
    <property type="entry name" value="RIFMO-like"/>
</dbReference>
<proteinExistence type="predicted"/>
<gene>
    <name evidence="5" type="ORF">HCJ92_22675</name>
</gene>
<reference evidence="5 6" key="1">
    <citation type="submission" date="2020-03" db="EMBL/GenBank/DDBJ databases">
        <title>Draft genome of Streptomyces sp. ventii, isolated from the Axial Seamount in the Pacific Ocean, and resequencing of the two type strains Streptomyces lonarensis strain NCL 716 and Streptomyces bohaiensis strain 11A07.</title>
        <authorList>
            <person name="Loughran R.M."/>
            <person name="Pfannmuller K.M."/>
            <person name="Wasson B.J."/>
            <person name="Deadmond M.C."/>
            <person name="Paddock B.E."/>
            <person name="Koyack M.J."/>
            <person name="Gallegos D.A."/>
            <person name="Mitchell E.A."/>
            <person name="Ushijima B."/>
            <person name="Saw J.H."/>
            <person name="Mcphail K.L."/>
            <person name="Videau P."/>
        </authorList>
    </citation>
    <scope>NUCLEOTIDE SEQUENCE [LARGE SCALE GENOMIC DNA]</scope>
    <source>
        <strain evidence="6">5675061</strain>
    </source>
</reference>
<dbReference type="SUPFAM" id="SSF51905">
    <property type="entry name" value="FAD/NAD(P)-binding domain"/>
    <property type="match status" value="1"/>
</dbReference>
<evidence type="ECO:0000313" key="6">
    <source>
        <dbReference type="Proteomes" id="UP000746503"/>
    </source>
</evidence>
<comment type="cofactor">
    <cofactor evidence="1">
        <name>FAD</name>
        <dbReference type="ChEBI" id="CHEBI:57692"/>
    </cofactor>
</comment>
<evidence type="ECO:0000259" key="4">
    <source>
        <dbReference type="Pfam" id="PF01494"/>
    </source>
</evidence>
<feature type="non-terminal residue" evidence="5">
    <location>
        <position position="500"/>
    </location>
</feature>
<evidence type="ECO:0000256" key="3">
    <source>
        <dbReference type="ARBA" id="ARBA00022827"/>
    </source>
</evidence>
<dbReference type="Gene3D" id="3.30.70.2450">
    <property type="match status" value="1"/>
</dbReference>
<dbReference type="Gene3D" id="3.50.50.60">
    <property type="entry name" value="FAD/NAD(P)-binding domain"/>
    <property type="match status" value="1"/>
</dbReference>
<keyword evidence="3" id="KW-0274">FAD</keyword>
<dbReference type="InterPro" id="IPR036188">
    <property type="entry name" value="FAD/NAD-bd_sf"/>
</dbReference>
<dbReference type="PRINTS" id="PR00420">
    <property type="entry name" value="RNGMNOXGNASE"/>
</dbReference>
<accession>A0ABX1ARQ7</accession>
<evidence type="ECO:0000256" key="1">
    <source>
        <dbReference type="ARBA" id="ARBA00001974"/>
    </source>
</evidence>
<dbReference type="EMBL" id="JAAVJB010000332">
    <property type="protein sequence ID" value="NJP69010.1"/>
    <property type="molecule type" value="Genomic_DNA"/>
</dbReference>
<dbReference type="PANTHER" id="PTHR43004">
    <property type="entry name" value="TRK SYSTEM POTASSIUM UPTAKE PROTEIN"/>
    <property type="match status" value="1"/>
</dbReference>
<comment type="caution">
    <text evidence="5">The sequence shown here is derived from an EMBL/GenBank/DDBJ whole genome shotgun (WGS) entry which is preliminary data.</text>
</comment>
<evidence type="ECO:0000313" key="5">
    <source>
        <dbReference type="EMBL" id="NJP69010.1"/>
    </source>
</evidence>